<dbReference type="Pfam" id="PF09930">
    <property type="entry name" value="DUF2162"/>
    <property type="match status" value="1"/>
</dbReference>
<gene>
    <name evidence="2" type="ORF">MBCUT_16370</name>
</gene>
<dbReference type="PATRIC" id="fig|47311.3.peg.1783"/>
<dbReference type="Proteomes" id="UP000077275">
    <property type="component" value="Unassembled WGS sequence"/>
</dbReference>
<feature type="transmembrane region" description="Helical" evidence="1">
    <location>
        <begin position="218"/>
        <end position="237"/>
    </location>
</feature>
<dbReference type="EMBL" id="LWMW01000126">
    <property type="protein sequence ID" value="KZX15183.1"/>
    <property type="molecule type" value="Genomic_DNA"/>
</dbReference>
<dbReference type="InterPro" id="IPR017199">
    <property type="entry name" value="UCP037409_transporter"/>
</dbReference>
<name>A0A166D436_9EURY</name>
<comment type="caution">
    <text evidence="2">The sequence shown here is derived from an EMBL/GenBank/DDBJ whole genome shotgun (WGS) entry which is preliminary data.</text>
</comment>
<feature type="transmembrane region" description="Helical" evidence="1">
    <location>
        <begin position="146"/>
        <end position="168"/>
    </location>
</feature>
<feature type="transmembrane region" description="Helical" evidence="1">
    <location>
        <begin position="36"/>
        <end position="55"/>
    </location>
</feature>
<sequence length="247" mass="28472">MIDQKLIELMIILLLFSISISIGLKQYNMEKYKAIMTTVYFILLLIVSFFISNIYSKNIIPFINNNLEFLMAIIGMFILYTGFRFLLEFKNKKETSYLKSESKKNSLKEKITNNLSLPLLLIGAYFGILINLIYVAPVIWMSVFELGLICSITSFIMIISIYLILSNFLKVKSYIYNETIGIFLILSGIYYLIVYTFIPNFQSSLTDKMSPLTLPEINMMITILIIAVIAIVIGFFIKKSKKLKNLL</sequence>
<feature type="transmembrane region" description="Helical" evidence="1">
    <location>
        <begin position="67"/>
        <end position="87"/>
    </location>
</feature>
<organism evidence="2 3">
    <name type="scientific">Methanobrevibacter cuticularis</name>
    <dbReference type="NCBI Taxonomy" id="47311"/>
    <lineage>
        <taxon>Archaea</taxon>
        <taxon>Methanobacteriati</taxon>
        <taxon>Methanobacteriota</taxon>
        <taxon>Methanomada group</taxon>
        <taxon>Methanobacteria</taxon>
        <taxon>Methanobacteriales</taxon>
        <taxon>Methanobacteriaceae</taxon>
        <taxon>Methanobrevibacter</taxon>
    </lineage>
</organism>
<feature type="transmembrane region" description="Helical" evidence="1">
    <location>
        <begin position="6"/>
        <end position="24"/>
    </location>
</feature>
<accession>A0A166D436</accession>
<feature type="transmembrane region" description="Helical" evidence="1">
    <location>
        <begin position="180"/>
        <end position="198"/>
    </location>
</feature>
<keyword evidence="1" id="KW-1133">Transmembrane helix</keyword>
<keyword evidence="1" id="KW-0472">Membrane</keyword>
<evidence type="ECO:0000256" key="1">
    <source>
        <dbReference type="SAM" id="Phobius"/>
    </source>
</evidence>
<dbReference type="OrthoDB" id="78321at2157"/>
<keyword evidence="1" id="KW-0812">Transmembrane</keyword>
<keyword evidence="3" id="KW-1185">Reference proteome</keyword>
<evidence type="ECO:0000313" key="2">
    <source>
        <dbReference type="EMBL" id="KZX15183.1"/>
    </source>
</evidence>
<protein>
    <submittedName>
        <fullName evidence="2">Uncharacterized protein</fullName>
    </submittedName>
</protein>
<reference evidence="2 3" key="1">
    <citation type="submission" date="2016-04" db="EMBL/GenBank/DDBJ databases">
        <title>Genome sequence of Methanobrevibacter cuticularis DSM 11139.</title>
        <authorList>
            <person name="Poehlein A."/>
            <person name="Seedorf H."/>
            <person name="Daniel R."/>
        </authorList>
    </citation>
    <scope>NUCLEOTIDE SEQUENCE [LARGE SCALE GENOMIC DNA]</scope>
    <source>
        <strain evidence="2 3">DSM 11139</strain>
    </source>
</reference>
<dbReference type="AlphaFoldDB" id="A0A166D436"/>
<evidence type="ECO:0000313" key="3">
    <source>
        <dbReference type="Proteomes" id="UP000077275"/>
    </source>
</evidence>
<proteinExistence type="predicted"/>
<feature type="transmembrane region" description="Helical" evidence="1">
    <location>
        <begin position="117"/>
        <end position="140"/>
    </location>
</feature>
<dbReference type="STRING" id="47311.MBCUT_16370"/>